<proteinExistence type="inferred from homology"/>
<dbReference type="AlphaFoldDB" id="A0A6P8DQ78"/>
<dbReference type="Pfam" id="PF01501">
    <property type="entry name" value="Glyco_transf_8"/>
    <property type="match status" value="1"/>
</dbReference>
<dbReference type="InterPro" id="IPR002495">
    <property type="entry name" value="Glyco_trans_8"/>
</dbReference>
<accession>A0A6P8DQ78</accession>
<dbReference type="RefSeq" id="XP_031396534.1">
    <property type="nucleotide sequence ID" value="XM_031540674.1"/>
</dbReference>
<evidence type="ECO:0000256" key="1">
    <source>
        <dbReference type="ARBA" id="ARBA00022676"/>
    </source>
</evidence>
<dbReference type="PANTHER" id="PTHR11183">
    <property type="entry name" value="GLYCOGENIN SUBFAMILY MEMBER"/>
    <property type="match status" value="1"/>
</dbReference>
<dbReference type="GeneID" id="116207635"/>
<evidence type="ECO:0000313" key="6">
    <source>
        <dbReference type="Proteomes" id="UP000515151"/>
    </source>
</evidence>
<dbReference type="GO" id="GO:0016757">
    <property type="term" value="F:glycosyltransferase activity"/>
    <property type="evidence" value="ECO:0007669"/>
    <property type="project" value="UniProtKB-KW"/>
</dbReference>
<dbReference type="Gene3D" id="3.90.550.10">
    <property type="entry name" value="Spore Coat Polysaccharide Biosynthesis Protein SpsA, Chain A"/>
    <property type="match status" value="1"/>
</dbReference>
<keyword evidence="2" id="KW-0808">Transferase</keyword>
<protein>
    <recommendedName>
        <fullName evidence="4">Hexosyltransferase</fullName>
        <ecNumber evidence="4">2.4.1.-</ecNumber>
    </recommendedName>
</protein>
<organism evidence="6 7">
    <name type="scientific">Punica granatum</name>
    <name type="common">Pomegranate</name>
    <dbReference type="NCBI Taxonomy" id="22663"/>
    <lineage>
        <taxon>Eukaryota</taxon>
        <taxon>Viridiplantae</taxon>
        <taxon>Streptophyta</taxon>
        <taxon>Embryophyta</taxon>
        <taxon>Tracheophyta</taxon>
        <taxon>Spermatophyta</taxon>
        <taxon>Magnoliopsida</taxon>
        <taxon>eudicotyledons</taxon>
        <taxon>Gunneridae</taxon>
        <taxon>Pentapetalae</taxon>
        <taxon>rosids</taxon>
        <taxon>malvids</taxon>
        <taxon>Myrtales</taxon>
        <taxon>Lythraceae</taxon>
        <taxon>Punica</taxon>
    </lineage>
</organism>
<feature type="region of interest" description="Disordered" evidence="5">
    <location>
        <begin position="77"/>
        <end position="96"/>
    </location>
</feature>
<dbReference type="InterPro" id="IPR029044">
    <property type="entry name" value="Nucleotide-diphossugar_trans"/>
</dbReference>
<evidence type="ECO:0000313" key="7">
    <source>
        <dbReference type="RefSeq" id="XP_031396534.1"/>
    </source>
</evidence>
<dbReference type="InterPro" id="IPR050587">
    <property type="entry name" value="GNT1/Glycosyltrans_8"/>
</dbReference>
<reference evidence="6" key="1">
    <citation type="journal article" date="2020" name="Plant Biotechnol. J.">
        <title>The pomegranate (Punica granatum L.) draft genome dissects genetic divergence between soft- and hard-seeded cultivars.</title>
        <authorList>
            <person name="Luo X."/>
            <person name="Li H."/>
            <person name="Wu Z."/>
            <person name="Yao W."/>
            <person name="Zhao P."/>
            <person name="Cao D."/>
            <person name="Yu H."/>
            <person name="Li K."/>
            <person name="Poudel K."/>
            <person name="Zhao D."/>
            <person name="Zhang F."/>
            <person name="Xia X."/>
            <person name="Chen L."/>
            <person name="Wang Q."/>
            <person name="Jing D."/>
            <person name="Cao S."/>
        </authorList>
    </citation>
    <scope>NUCLEOTIDE SEQUENCE [LARGE SCALE GENOMIC DNA]</scope>
    <source>
        <strain evidence="6">cv. Tunisia</strain>
    </source>
</reference>
<dbReference type="Proteomes" id="UP000515151">
    <property type="component" value="Chromosome 1"/>
</dbReference>
<dbReference type="SUPFAM" id="SSF53448">
    <property type="entry name" value="Nucleotide-diphospho-sugar transferases"/>
    <property type="match status" value="1"/>
</dbReference>
<reference evidence="7" key="2">
    <citation type="submission" date="2025-08" db="UniProtKB">
        <authorList>
            <consortium name="RefSeq"/>
        </authorList>
    </citation>
    <scope>IDENTIFICATION</scope>
    <source>
        <tissue evidence="7">Leaf</tissue>
    </source>
</reference>
<dbReference type="OrthoDB" id="2014201at2759"/>
<evidence type="ECO:0000256" key="3">
    <source>
        <dbReference type="ARBA" id="ARBA00023211"/>
    </source>
</evidence>
<keyword evidence="3" id="KW-0464">Manganese</keyword>
<evidence type="ECO:0000256" key="5">
    <source>
        <dbReference type="SAM" id="MobiDB-lite"/>
    </source>
</evidence>
<dbReference type="EC" id="2.4.1.-" evidence="4"/>
<keyword evidence="1" id="KW-0328">Glycosyltransferase</keyword>
<evidence type="ECO:0000256" key="2">
    <source>
        <dbReference type="ARBA" id="ARBA00022679"/>
    </source>
</evidence>
<evidence type="ECO:0000256" key="4">
    <source>
        <dbReference type="RuleBase" id="RU362027"/>
    </source>
</evidence>
<comment type="similarity">
    <text evidence="4">Belongs to the glycosyltransferase 8 family.</text>
</comment>
<name>A0A6P8DQ78_PUNGR</name>
<keyword evidence="6" id="KW-1185">Reference proteome</keyword>
<gene>
    <name evidence="7" type="primary">LOC116207635</name>
</gene>
<sequence length="184" mass="20798">MMDCFCEESWRNHTPHSTAQDRVLPAVSDRVKWPAHMGARPPPYFNAGMFVFKPDLATYHDLLSTLKAIPPTPFAEQSKASGLENAGGTGTGPPARPVSAWRHCPWQCQRECRLPGAPPGSPLPPVYNLVMSMLWRHPEKIDLGQVKVVHYCATGAKPWRFSGKEENMDREDVRMLVKRWWGHL</sequence>